<dbReference type="PANTHER" id="PTHR30038">
    <property type="entry name" value="ALDEHYDE FERREDOXIN OXIDOREDUCTASE"/>
    <property type="match status" value="1"/>
</dbReference>
<dbReference type="GO" id="GO:0046872">
    <property type="term" value="F:metal ion binding"/>
    <property type="evidence" value="ECO:0007669"/>
    <property type="project" value="UniProtKB-KW"/>
</dbReference>
<evidence type="ECO:0000256" key="5">
    <source>
        <dbReference type="ARBA" id="ARBA00023002"/>
    </source>
</evidence>
<proteinExistence type="inferred from homology"/>
<keyword evidence="7" id="KW-0411">Iron-sulfur</keyword>
<keyword evidence="5" id="KW-0560">Oxidoreductase</keyword>
<evidence type="ECO:0000256" key="8">
    <source>
        <dbReference type="ARBA" id="ARBA00049934"/>
    </source>
</evidence>
<evidence type="ECO:0000256" key="7">
    <source>
        <dbReference type="ARBA" id="ARBA00023014"/>
    </source>
</evidence>
<dbReference type="InterPro" id="IPR013985">
    <property type="entry name" value="Ald_Fedxn_OxRdtase_dom3"/>
</dbReference>
<evidence type="ECO:0000256" key="2">
    <source>
        <dbReference type="ARBA" id="ARBA00011032"/>
    </source>
</evidence>
<dbReference type="PANTHER" id="PTHR30038:SF0">
    <property type="entry name" value="TUNGSTEN-CONTAINING ALDEHYDE FERREDOXIN OXIDOREDUCTASE"/>
    <property type="match status" value="1"/>
</dbReference>
<gene>
    <name evidence="10" type="ORF">ENH14_01720</name>
</gene>
<evidence type="ECO:0000256" key="3">
    <source>
        <dbReference type="ARBA" id="ARBA00022485"/>
    </source>
</evidence>
<evidence type="ECO:0000313" key="10">
    <source>
        <dbReference type="EMBL" id="HDL60152.1"/>
    </source>
</evidence>
<dbReference type="Gene3D" id="1.10.569.10">
    <property type="entry name" value="Aldehyde Ferredoxin Oxidoreductase Protein, subunit A, domain 2"/>
    <property type="match status" value="1"/>
</dbReference>
<dbReference type="SUPFAM" id="SSF56228">
    <property type="entry name" value="Aldehyde ferredoxin oxidoreductase, N-terminal domain"/>
    <property type="match status" value="1"/>
</dbReference>
<keyword evidence="4" id="KW-0479">Metal-binding</keyword>
<feature type="non-terminal residue" evidence="10">
    <location>
        <position position="575"/>
    </location>
</feature>
<name>A0A7V0LU24_UNCW3</name>
<dbReference type="InterPro" id="IPR036503">
    <property type="entry name" value="Ald_Fedxn_OxRdtase_N_sf"/>
</dbReference>
<dbReference type="SMART" id="SM00790">
    <property type="entry name" value="AFOR_N"/>
    <property type="match status" value="1"/>
</dbReference>
<evidence type="ECO:0000256" key="6">
    <source>
        <dbReference type="ARBA" id="ARBA00023004"/>
    </source>
</evidence>
<dbReference type="InterPro" id="IPR013983">
    <property type="entry name" value="Ald_Fedxn_OxRdtase_N"/>
</dbReference>
<evidence type="ECO:0000259" key="9">
    <source>
        <dbReference type="SMART" id="SM00790"/>
    </source>
</evidence>
<dbReference type="AlphaFoldDB" id="A0A7V0LU24"/>
<dbReference type="Pfam" id="PF02730">
    <property type="entry name" value="AFOR_N"/>
    <property type="match status" value="1"/>
</dbReference>
<protein>
    <submittedName>
        <fullName evidence="10">Aldehyde ferredoxin oxidoreductase</fullName>
    </submittedName>
</protein>
<keyword evidence="3" id="KW-0004">4Fe-4S</keyword>
<dbReference type="Gene3D" id="1.10.599.10">
    <property type="entry name" value="Aldehyde Ferredoxin Oxidoreductase Protein, subunit A, domain 3"/>
    <property type="match status" value="1"/>
</dbReference>
<comment type="cofactor">
    <cofactor evidence="8">
        <name>tungstopterin</name>
        <dbReference type="ChEBI" id="CHEBI:30402"/>
    </cofactor>
</comment>
<comment type="cofactor">
    <cofactor evidence="1">
        <name>[4Fe-4S] cluster</name>
        <dbReference type="ChEBI" id="CHEBI:49883"/>
    </cofactor>
</comment>
<dbReference type="GO" id="GO:0009055">
    <property type="term" value="F:electron transfer activity"/>
    <property type="evidence" value="ECO:0007669"/>
    <property type="project" value="InterPro"/>
</dbReference>
<dbReference type="Proteomes" id="UP000886381">
    <property type="component" value="Unassembled WGS sequence"/>
</dbReference>
<dbReference type="Pfam" id="PF01314">
    <property type="entry name" value="AFOR_C"/>
    <property type="match status" value="1"/>
</dbReference>
<comment type="similarity">
    <text evidence="2">Belongs to the AOR/FOR family.</text>
</comment>
<dbReference type="SUPFAM" id="SSF48310">
    <property type="entry name" value="Aldehyde ferredoxin oxidoreductase, C-terminal domains"/>
    <property type="match status" value="1"/>
</dbReference>
<evidence type="ECO:0000256" key="1">
    <source>
        <dbReference type="ARBA" id="ARBA00001966"/>
    </source>
</evidence>
<dbReference type="EMBL" id="DRDR01000075">
    <property type="protein sequence ID" value="HDL60152.1"/>
    <property type="molecule type" value="Genomic_DNA"/>
</dbReference>
<keyword evidence="6" id="KW-0408">Iron</keyword>
<dbReference type="InterPro" id="IPR001203">
    <property type="entry name" value="OxRdtase_Ald_Fedxn_C"/>
</dbReference>
<sequence>MKYRGELLRINLTDKNIIREKLKADIFFNYLWGRGYASKLLLDEMNPAVDPLSPENKLIFALGPFAGTPLPATSRMMVVTKGALNGLIASSNVGGYFPFELQHAGYTLIVIEGKTDNPVYIWINDETVEIRDASHLWGKTTSEVDALLKDETHPEAKTVEIGPAGEKLSRIAAIIIDAHRAAGRTGVGAVMGSKNLKAIAVRGTRGVSVISSQRLKDYLTKIYERVKKSGGVTMFRTYGTTRTVRAINSIGAFPTHNHRDGFFDEYLLIDGENVNKEILVRNGSCAGCPIACNRISKVYWNGEEYVGGGPEYETLWAFGGQTGISDLHAVTYAHFLANEYGFDGISLGSTIAALMDLFESGIIGEDNLPFPVKFGDAEAMINLIHLAAKREGIGDLIAEGSYELTKHFGHPEFSMSVKKQELPAYDPRGVKGMGLAYATSNRGGCHVRAFTVTEEVYNTDDPEYRLKYDDKALIVKELQDKQAVVDSLGICSFARTIYGVDDFSEMLEVTWDIDLSPEELLKCGERIWNVERLFNVRAGFTREHDTLPERLFKEAIKTGPSKGEIYDKREFEKLL</sequence>
<dbReference type="GO" id="GO:0051539">
    <property type="term" value="F:4 iron, 4 sulfur cluster binding"/>
    <property type="evidence" value="ECO:0007669"/>
    <property type="project" value="UniProtKB-KW"/>
</dbReference>
<dbReference type="InterPro" id="IPR013984">
    <property type="entry name" value="Ald_Fedxn_OxRdtase_dom2"/>
</dbReference>
<dbReference type="GO" id="GO:0016625">
    <property type="term" value="F:oxidoreductase activity, acting on the aldehyde or oxo group of donors, iron-sulfur protein as acceptor"/>
    <property type="evidence" value="ECO:0007669"/>
    <property type="project" value="InterPro"/>
</dbReference>
<organism evidence="10">
    <name type="scientific">candidate division WOR-3 bacterium</name>
    <dbReference type="NCBI Taxonomy" id="2052148"/>
    <lineage>
        <taxon>Bacteria</taxon>
        <taxon>Bacteria division WOR-3</taxon>
    </lineage>
</organism>
<comment type="caution">
    <text evidence="10">The sequence shown here is derived from an EMBL/GenBank/DDBJ whole genome shotgun (WGS) entry which is preliminary data.</text>
</comment>
<feature type="domain" description="Aldehyde ferredoxin oxidoreductase N-terminal" evidence="9">
    <location>
        <begin position="3"/>
        <end position="205"/>
    </location>
</feature>
<dbReference type="InterPro" id="IPR036021">
    <property type="entry name" value="Tungsten_al_ferr_oxy-like_C"/>
</dbReference>
<reference evidence="10" key="1">
    <citation type="journal article" date="2020" name="mSystems">
        <title>Genome- and Community-Level Interaction Insights into Carbon Utilization and Element Cycling Functions of Hydrothermarchaeota in Hydrothermal Sediment.</title>
        <authorList>
            <person name="Zhou Z."/>
            <person name="Liu Y."/>
            <person name="Xu W."/>
            <person name="Pan J."/>
            <person name="Luo Z.H."/>
            <person name="Li M."/>
        </authorList>
    </citation>
    <scope>NUCLEOTIDE SEQUENCE [LARGE SCALE GENOMIC DNA]</scope>
    <source>
        <strain evidence="10">HyVt-28</strain>
    </source>
</reference>
<evidence type="ECO:0000256" key="4">
    <source>
        <dbReference type="ARBA" id="ARBA00022723"/>
    </source>
</evidence>
<accession>A0A7V0LU24</accession>
<dbReference type="Gene3D" id="3.60.9.10">
    <property type="entry name" value="Aldehyde ferredoxin oxidoreductase, N-terminal domain"/>
    <property type="match status" value="1"/>
</dbReference>
<dbReference type="InterPro" id="IPR051919">
    <property type="entry name" value="W-dependent_AOR"/>
</dbReference>